<evidence type="ECO:0000313" key="1">
    <source>
        <dbReference type="EMBL" id="KUK46201.1"/>
    </source>
</evidence>
<evidence type="ECO:0000313" key="2">
    <source>
        <dbReference type="Proteomes" id="UP000064249"/>
    </source>
</evidence>
<dbReference type="InterPro" id="IPR029044">
    <property type="entry name" value="Nucleotide-diphossugar_trans"/>
</dbReference>
<protein>
    <submittedName>
        <fullName evidence="1">Uncharacterized protein</fullName>
    </submittedName>
</protein>
<organism evidence="1 2">
    <name type="scientific">Anaerolinea thermophila</name>
    <dbReference type="NCBI Taxonomy" id="167964"/>
    <lineage>
        <taxon>Bacteria</taxon>
        <taxon>Bacillati</taxon>
        <taxon>Chloroflexota</taxon>
        <taxon>Anaerolineae</taxon>
        <taxon>Anaerolineales</taxon>
        <taxon>Anaerolineaceae</taxon>
        <taxon>Anaerolinea</taxon>
    </lineage>
</organism>
<dbReference type="SUPFAM" id="SSF53448">
    <property type="entry name" value="Nucleotide-diphospho-sugar transferases"/>
    <property type="match status" value="1"/>
</dbReference>
<gene>
    <name evidence="1" type="ORF">XD73_0918</name>
</gene>
<dbReference type="Gene3D" id="3.90.550.10">
    <property type="entry name" value="Spore Coat Polysaccharide Biosynthesis Protein SpsA, Chain A"/>
    <property type="match status" value="1"/>
</dbReference>
<dbReference type="AlphaFoldDB" id="A0A101FXB5"/>
<accession>A0A101FXB5</accession>
<reference evidence="1 2" key="1">
    <citation type="journal article" date="2015" name="MBio">
        <title>Genome-Resolved Metagenomic Analysis Reveals Roles for Candidate Phyla and Other Microbial Community Members in Biogeochemical Transformations in Oil Reservoirs.</title>
        <authorList>
            <person name="Hu P."/>
            <person name="Tom L."/>
            <person name="Singh A."/>
            <person name="Thomas B.C."/>
            <person name="Baker B.J."/>
            <person name="Piceno Y.M."/>
            <person name="Andersen G.L."/>
            <person name="Banfield J.F."/>
        </authorList>
    </citation>
    <scope>NUCLEOTIDE SEQUENCE [LARGE SCALE GENOMIC DNA]</scope>
    <source>
        <strain evidence="1">46_16</strain>
    </source>
</reference>
<comment type="caution">
    <text evidence="1">The sequence shown here is derived from an EMBL/GenBank/DDBJ whole genome shotgun (WGS) entry which is preliminary data.</text>
</comment>
<feature type="non-terminal residue" evidence="1">
    <location>
        <position position="1"/>
    </location>
</feature>
<dbReference type="Proteomes" id="UP000064249">
    <property type="component" value="Unassembled WGS sequence"/>
</dbReference>
<proteinExistence type="predicted"/>
<sequence length="124" mass="14625">PKTVLSFMNFISHENTFMKRDFVQTYGGFNEGKNEVVEYSLWLNMVKDYRPLIIDDEYTVFIIHKGSTSTGSFLKFFKAVMRAFNTQRKEKVFPLIGYYADKSFYTRLKLLMKKTTKSLPSLIF</sequence>
<name>A0A101FXB5_9CHLR</name>
<dbReference type="EMBL" id="LGFU01000056">
    <property type="protein sequence ID" value="KUK46201.1"/>
    <property type="molecule type" value="Genomic_DNA"/>
</dbReference>